<proteinExistence type="inferred from homology"/>
<dbReference type="GO" id="GO:0016757">
    <property type="term" value="F:glycosyltransferase activity"/>
    <property type="evidence" value="ECO:0007669"/>
    <property type="project" value="UniProtKB-KW"/>
</dbReference>
<accession>A0A2N7U962</accession>
<keyword evidence="3 5" id="KW-0808">Transferase</keyword>
<dbReference type="InterPro" id="IPR029044">
    <property type="entry name" value="Nucleotide-diphossugar_trans"/>
</dbReference>
<dbReference type="PANTHER" id="PTHR43179">
    <property type="entry name" value="RHAMNOSYLTRANSFERASE WBBL"/>
    <property type="match status" value="1"/>
</dbReference>
<sequence length="360" mass="40194">MGSPGQGNVWSGEEHNRIGGCVMTRITAVVLTYNRKELLQRCLDAIQAQTRPCDDLLVINNASTDGTREMLESERFSSIKIYSLKKNIGAAGGFNTGFRMAYDNGADQIWMMDDDVIPEPDALEKLLDANALLDEKGVGRSYLVSLAYSNSGRLTNLSQLADRHPSSWPTYLEHGLVAVGFSTFVSILVPRDTLEKYGLPISSMFIWGEDAEFTLRVTREEPGYLVGSSKVAHVRAMEVGIDILAETNPARINYYRCYVRNNIFLARKYKTRRRLLSVLAVNVSLVMKLLVKGEFRKANIVLDGMVESIRFRPVVELVSSGYDYSNIEITAPKSGVWTEDANKLDINRSGMAYQGTRHLS</sequence>
<dbReference type="InterPro" id="IPR001173">
    <property type="entry name" value="Glyco_trans_2-like"/>
</dbReference>
<dbReference type="EMBL" id="PNRF01000010">
    <property type="protein sequence ID" value="PMR76971.1"/>
    <property type="molecule type" value="Genomic_DNA"/>
</dbReference>
<dbReference type="SUPFAM" id="SSF53448">
    <property type="entry name" value="Nucleotide-diphospho-sugar transferases"/>
    <property type="match status" value="1"/>
</dbReference>
<dbReference type="Gene3D" id="3.90.550.10">
    <property type="entry name" value="Spore Coat Polysaccharide Biosynthesis Protein SpsA, Chain A"/>
    <property type="match status" value="1"/>
</dbReference>
<reference evidence="5 6" key="1">
    <citation type="submission" date="2018-01" db="EMBL/GenBank/DDBJ databases">
        <title>Halomonas endophytica sp. nov., isolated from storage liquid in the stems of Populus euphratica.</title>
        <authorList>
            <person name="Chen C."/>
        </authorList>
    </citation>
    <scope>NUCLEOTIDE SEQUENCE [LARGE SCALE GENOMIC DNA]</scope>
    <source>
        <strain evidence="5 6">MC28</strain>
    </source>
</reference>
<evidence type="ECO:0000313" key="5">
    <source>
        <dbReference type="EMBL" id="PMR76971.1"/>
    </source>
</evidence>
<comment type="caution">
    <text evidence="5">The sequence shown here is derived from an EMBL/GenBank/DDBJ whole genome shotgun (WGS) entry which is preliminary data.</text>
</comment>
<evidence type="ECO:0000313" key="6">
    <source>
        <dbReference type="Proteomes" id="UP000235803"/>
    </source>
</evidence>
<dbReference type="CDD" id="cd04185">
    <property type="entry name" value="GT_2_like_b"/>
    <property type="match status" value="1"/>
</dbReference>
<dbReference type="Proteomes" id="UP000235803">
    <property type="component" value="Unassembled WGS sequence"/>
</dbReference>
<evidence type="ECO:0000259" key="4">
    <source>
        <dbReference type="Pfam" id="PF00535"/>
    </source>
</evidence>
<evidence type="ECO:0000256" key="1">
    <source>
        <dbReference type="ARBA" id="ARBA00006739"/>
    </source>
</evidence>
<name>A0A2N7U962_9GAMM</name>
<dbReference type="Pfam" id="PF00535">
    <property type="entry name" value="Glycos_transf_2"/>
    <property type="match status" value="1"/>
</dbReference>
<dbReference type="PANTHER" id="PTHR43179:SF12">
    <property type="entry name" value="GALACTOFURANOSYLTRANSFERASE GLFT2"/>
    <property type="match status" value="1"/>
</dbReference>
<organism evidence="5 6">
    <name type="scientific">Billgrantia endophytica</name>
    <dbReference type="NCBI Taxonomy" id="2033802"/>
    <lineage>
        <taxon>Bacteria</taxon>
        <taxon>Pseudomonadati</taxon>
        <taxon>Pseudomonadota</taxon>
        <taxon>Gammaproteobacteria</taxon>
        <taxon>Oceanospirillales</taxon>
        <taxon>Halomonadaceae</taxon>
        <taxon>Billgrantia</taxon>
    </lineage>
</organism>
<gene>
    <name evidence="5" type="ORF">C1H69_04545</name>
</gene>
<dbReference type="OrthoDB" id="7665907at2"/>
<dbReference type="AlphaFoldDB" id="A0A2N7U962"/>
<keyword evidence="2" id="KW-0328">Glycosyltransferase</keyword>
<protein>
    <submittedName>
        <fullName evidence="5">Glycosyl transferase family 2</fullName>
    </submittedName>
</protein>
<evidence type="ECO:0000256" key="3">
    <source>
        <dbReference type="ARBA" id="ARBA00022679"/>
    </source>
</evidence>
<evidence type="ECO:0000256" key="2">
    <source>
        <dbReference type="ARBA" id="ARBA00022676"/>
    </source>
</evidence>
<feature type="domain" description="Glycosyltransferase 2-like" evidence="4">
    <location>
        <begin position="28"/>
        <end position="129"/>
    </location>
</feature>
<comment type="similarity">
    <text evidence="1">Belongs to the glycosyltransferase 2 family.</text>
</comment>
<keyword evidence="6" id="KW-1185">Reference proteome</keyword>